<comment type="similarity">
    <text evidence="13">Belongs to the LpxK family.</text>
</comment>
<feature type="binding site" evidence="13">
    <location>
        <begin position="65"/>
        <end position="72"/>
    </location>
    <ligand>
        <name>ATP</name>
        <dbReference type="ChEBI" id="CHEBI:30616"/>
    </ligand>
</feature>
<reference evidence="15 16" key="1">
    <citation type="submission" date="2017-06" db="EMBL/GenBank/DDBJ databases">
        <authorList>
            <person name="Kim H.J."/>
            <person name="Triplett B.A."/>
        </authorList>
    </citation>
    <scope>NUCLEOTIDE SEQUENCE [LARGE SCALE GENOMIC DNA]</scope>
    <source>
        <strain evidence="15 16">U15</strain>
    </source>
</reference>
<dbReference type="PANTHER" id="PTHR42724:SF1">
    <property type="entry name" value="TETRAACYLDISACCHARIDE 4'-KINASE, MITOCHONDRIAL-RELATED"/>
    <property type="match status" value="1"/>
</dbReference>
<dbReference type="PANTHER" id="PTHR42724">
    <property type="entry name" value="TETRAACYLDISACCHARIDE 4'-KINASE"/>
    <property type="match status" value="1"/>
</dbReference>
<keyword evidence="14" id="KW-1133">Transmembrane helix</keyword>
<dbReference type="InterPro" id="IPR003758">
    <property type="entry name" value="LpxK"/>
</dbReference>
<evidence type="ECO:0000313" key="16">
    <source>
        <dbReference type="Proteomes" id="UP000198284"/>
    </source>
</evidence>
<dbReference type="NCBIfam" id="TIGR00682">
    <property type="entry name" value="lpxK"/>
    <property type="match status" value="1"/>
</dbReference>
<keyword evidence="14" id="KW-0812">Transmembrane</keyword>
<dbReference type="Proteomes" id="UP000198284">
    <property type="component" value="Unassembled WGS sequence"/>
</dbReference>
<keyword evidence="9 13" id="KW-0418">Kinase</keyword>
<evidence type="ECO:0000313" key="15">
    <source>
        <dbReference type="EMBL" id="SNS37205.1"/>
    </source>
</evidence>
<dbReference type="GO" id="GO:0005886">
    <property type="term" value="C:plasma membrane"/>
    <property type="evidence" value="ECO:0007669"/>
    <property type="project" value="TreeGrafter"/>
</dbReference>
<evidence type="ECO:0000256" key="9">
    <source>
        <dbReference type="ARBA" id="ARBA00022777"/>
    </source>
</evidence>
<evidence type="ECO:0000256" key="4">
    <source>
        <dbReference type="ARBA" id="ARBA00016436"/>
    </source>
</evidence>
<dbReference type="GO" id="GO:0009029">
    <property type="term" value="F:lipid-A 4'-kinase activity"/>
    <property type="evidence" value="ECO:0007669"/>
    <property type="project" value="UniProtKB-UniRule"/>
</dbReference>
<dbReference type="HAMAP" id="MF_00409">
    <property type="entry name" value="LpxK"/>
    <property type="match status" value="1"/>
</dbReference>
<dbReference type="Pfam" id="PF02606">
    <property type="entry name" value="LpxK"/>
    <property type="match status" value="1"/>
</dbReference>
<evidence type="ECO:0000256" key="1">
    <source>
        <dbReference type="ARBA" id="ARBA00002274"/>
    </source>
</evidence>
<keyword evidence="7 13" id="KW-0808">Transferase</keyword>
<evidence type="ECO:0000256" key="3">
    <source>
        <dbReference type="ARBA" id="ARBA00012071"/>
    </source>
</evidence>
<evidence type="ECO:0000256" key="10">
    <source>
        <dbReference type="ARBA" id="ARBA00022840"/>
    </source>
</evidence>
<gene>
    <name evidence="13" type="primary">lpxK</name>
    <name evidence="15" type="ORF">SAMN06265795_102422</name>
</gene>
<keyword evidence="6 13" id="KW-0441">Lipid A biosynthesis</keyword>
<dbReference type="SUPFAM" id="SSF52540">
    <property type="entry name" value="P-loop containing nucleoside triphosphate hydrolases"/>
    <property type="match status" value="1"/>
</dbReference>
<protein>
    <recommendedName>
        <fullName evidence="4 13">Tetraacyldisaccharide 4'-kinase</fullName>
        <ecNumber evidence="3 13">2.7.1.130</ecNumber>
    </recommendedName>
    <alternativeName>
        <fullName evidence="12 13">Lipid A 4'-kinase</fullName>
    </alternativeName>
</protein>
<keyword evidence="11 13" id="KW-0443">Lipid metabolism</keyword>
<dbReference type="InterPro" id="IPR027417">
    <property type="entry name" value="P-loop_NTPase"/>
</dbReference>
<dbReference type="GO" id="GO:0009245">
    <property type="term" value="P:lipid A biosynthetic process"/>
    <property type="evidence" value="ECO:0007669"/>
    <property type="project" value="UniProtKB-UniRule"/>
</dbReference>
<name>A0A239DXE8_9BURK</name>
<evidence type="ECO:0000256" key="7">
    <source>
        <dbReference type="ARBA" id="ARBA00022679"/>
    </source>
</evidence>
<dbReference type="GO" id="GO:0009244">
    <property type="term" value="P:lipopolysaccharide core region biosynthetic process"/>
    <property type="evidence" value="ECO:0007669"/>
    <property type="project" value="TreeGrafter"/>
</dbReference>
<comment type="catalytic activity">
    <reaction evidence="13">
        <text>a lipid A disaccharide + ATP = a lipid IVA + ADP + H(+)</text>
        <dbReference type="Rhea" id="RHEA:67840"/>
        <dbReference type="ChEBI" id="CHEBI:15378"/>
        <dbReference type="ChEBI" id="CHEBI:30616"/>
        <dbReference type="ChEBI" id="CHEBI:176343"/>
        <dbReference type="ChEBI" id="CHEBI:176425"/>
        <dbReference type="ChEBI" id="CHEBI:456216"/>
        <dbReference type="EC" id="2.7.1.130"/>
    </reaction>
</comment>
<comment type="pathway">
    <text evidence="2 13">Glycolipid biosynthesis; lipid IV(A) biosynthesis; lipid IV(A) from (3R)-3-hydroxytetradecanoyl-[acyl-carrier-protein] and UDP-N-acetyl-alpha-D-glucosamine: step 6/6.</text>
</comment>
<proteinExistence type="inferred from homology"/>
<feature type="transmembrane region" description="Helical" evidence="14">
    <location>
        <begin position="58"/>
        <end position="79"/>
    </location>
</feature>
<evidence type="ECO:0000256" key="5">
    <source>
        <dbReference type="ARBA" id="ARBA00022516"/>
    </source>
</evidence>
<dbReference type="UniPathway" id="UPA00359">
    <property type="reaction ID" value="UER00482"/>
</dbReference>
<evidence type="ECO:0000256" key="11">
    <source>
        <dbReference type="ARBA" id="ARBA00023098"/>
    </source>
</evidence>
<dbReference type="OrthoDB" id="9766423at2"/>
<evidence type="ECO:0000256" key="12">
    <source>
        <dbReference type="ARBA" id="ARBA00029757"/>
    </source>
</evidence>
<keyword evidence="10 13" id="KW-0067">ATP-binding</keyword>
<feature type="transmembrane region" description="Helical" evidence="14">
    <location>
        <begin position="20"/>
        <end position="37"/>
    </location>
</feature>
<dbReference type="AlphaFoldDB" id="A0A239DXE8"/>
<evidence type="ECO:0000256" key="6">
    <source>
        <dbReference type="ARBA" id="ARBA00022556"/>
    </source>
</evidence>
<dbReference type="GO" id="GO:0005524">
    <property type="term" value="F:ATP binding"/>
    <property type="evidence" value="ECO:0007669"/>
    <property type="project" value="UniProtKB-UniRule"/>
</dbReference>
<keyword evidence="5 13" id="KW-0444">Lipid biosynthesis</keyword>
<evidence type="ECO:0000256" key="2">
    <source>
        <dbReference type="ARBA" id="ARBA00004870"/>
    </source>
</evidence>
<organism evidence="15 16">
    <name type="scientific">Noviherbaspirillum humi</name>
    <dbReference type="NCBI Taxonomy" id="1688639"/>
    <lineage>
        <taxon>Bacteria</taxon>
        <taxon>Pseudomonadati</taxon>
        <taxon>Pseudomonadota</taxon>
        <taxon>Betaproteobacteria</taxon>
        <taxon>Burkholderiales</taxon>
        <taxon>Oxalobacteraceae</taxon>
        <taxon>Noviherbaspirillum</taxon>
    </lineage>
</organism>
<comment type="function">
    <text evidence="1 13">Transfers the gamma-phosphate of ATP to the 4'-position of a tetraacyldisaccharide 1-phosphate intermediate (termed DS-1-P) to form tetraacyldisaccharide 1,4'-bis-phosphate (lipid IVA).</text>
</comment>
<evidence type="ECO:0000256" key="13">
    <source>
        <dbReference type="HAMAP-Rule" id="MF_00409"/>
    </source>
</evidence>
<keyword evidence="16" id="KW-1185">Reference proteome</keyword>
<keyword evidence="14" id="KW-0472">Membrane</keyword>
<dbReference type="EC" id="2.7.1.130" evidence="3 13"/>
<dbReference type="EMBL" id="FZOT01000002">
    <property type="protein sequence ID" value="SNS37205.1"/>
    <property type="molecule type" value="Genomic_DNA"/>
</dbReference>
<accession>A0A239DXE8</accession>
<dbReference type="RefSeq" id="WP_089398260.1">
    <property type="nucleotide sequence ID" value="NZ_FZOT01000002.1"/>
</dbReference>
<evidence type="ECO:0000256" key="14">
    <source>
        <dbReference type="SAM" id="Phobius"/>
    </source>
</evidence>
<evidence type="ECO:0000256" key="8">
    <source>
        <dbReference type="ARBA" id="ARBA00022741"/>
    </source>
</evidence>
<sequence>MSSSSHFESGFQRLWSSRRHPSGWLLLPVSLLFHLLVRMRQALYRLGWLKSSRLPVPVIIVGNIFVGGTGKTPLVIWLAQQLRARGLHPGVVSRGYRSEDRAPRLVGTNALATIVGDEPLLIARRAGCPVMVGADRVAAGRELLARHPEIDVLLSDDGLQHYALQRDVEIVLCDSRGNGNGWLLPAGPLREPASRRRDISVVNGHTVPPGVPDDAFLMQLDGRFAEQLVDRRHRIPLAGLAQSIDGTSPLRLLAAAGIGNPARFFSLLRQAGLHFDELPLPDHHDFASNPFAGRDVDVILITEKDAVKCEQSEQLKNDPRLWVVPVEANIDASLVETIMEKWRGCPIA</sequence>
<keyword evidence="8 13" id="KW-0547">Nucleotide-binding</keyword>